<dbReference type="EMBL" id="CADIKL010000011">
    <property type="protein sequence ID" value="CAB3788854.1"/>
    <property type="molecule type" value="Genomic_DNA"/>
</dbReference>
<accession>A0A6J5FWN6</accession>
<evidence type="ECO:0000313" key="2">
    <source>
        <dbReference type="Proteomes" id="UP000494119"/>
    </source>
</evidence>
<organism evidence="1 2">
    <name type="scientific">Paraburkholderia caffeinitolerans</name>
    <dbReference type="NCBI Taxonomy" id="1723730"/>
    <lineage>
        <taxon>Bacteria</taxon>
        <taxon>Pseudomonadati</taxon>
        <taxon>Pseudomonadota</taxon>
        <taxon>Betaproteobacteria</taxon>
        <taxon>Burkholderiales</taxon>
        <taxon>Burkholderiaceae</taxon>
        <taxon>Paraburkholderia</taxon>
    </lineage>
</organism>
<keyword evidence="2" id="KW-1185">Reference proteome</keyword>
<reference evidence="1 2" key="1">
    <citation type="submission" date="2020-04" db="EMBL/GenBank/DDBJ databases">
        <authorList>
            <person name="De Canck E."/>
        </authorList>
    </citation>
    <scope>NUCLEOTIDE SEQUENCE [LARGE SCALE GENOMIC DNA]</scope>
    <source>
        <strain evidence="1 2">LMG 28688</strain>
    </source>
</reference>
<proteinExistence type="predicted"/>
<gene>
    <name evidence="1" type="ORF">LMG28688_02771</name>
</gene>
<evidence type="ECO:0000313" key="1">
    <source>
        <dbReference type="EMBL" id="CAB3788854.1"/>
    </source>
</evidence>
<name>A0A6J5FWN6_9BURK</name>
<dbReference type="AlphaFoldDB" id="A0A6J5FWN6"/>
<dbReference type="Proteomes" id="UP000494119">
    <property type="component" value="Unassembled WGS sequence"/>
</dbReference>
<sequence>MGTTAYSLRSLVDKWLAPTQRTPARLVQIGRAQTSRSRFVRFERQTPVGFVTIVFFRHDDGSWCVFPPRGKVPAMCHVCDDR</sequence>
<protein>
    <submittedName>
        <fullName evidence="1">Uncharacterized protein</fullName>
    </submittedName>
</protein>